<organism evidence="7 8">
    <name type="scientific">Providencia huaxiensis</name>
    <dbReference type="NCBI Taxonomy" id="2027290"/>
    <lineage>
        <taxon>Bacteria</taxon>
        <taxon>Pseudomonadati</taxon>
        <taxon>Pseudomonadota</taxon>
        <taxon>Gammaproteobacteria</taxon>
        <taxon>Enterobacterales</taxon>
        <taxon>Morganellaceae</taxon>
        <taxon>Providencia</taxon>
    </lineage>
</organism>
<reference evidence="7" key="1">
    <citation type="submission" date="2021-03" db="EMBL/GenBank/DDBJ databases">
        <authorList>
            <person name="Stanton E."/>
        </authorList>
    </citation>
    <scope>NUCLEOTIDE SEQUENCE</scope>
    <source>
        <strain evidence="7">2020EL-00113</strain>
    </source>
</reference>
<feature type="domain" description="ShlB POTRA" evidence="6">
    <location>
        <begin position="133"/>
        <end position="175"/>
    </location>
</feature>
<dbReference type="GO" id="GO:0008320">
    <property type="term" value="F:protein transmembrane transporter activity"/>
    <property type="evidence" value="ECO:0007669"/>
    <property type="project" value="TreeGrafter"/>
</dbReference>
<feature type="domain" description="Haemolysin activator HlyB C-terminal" evidence="4">
    <location>
        <begin position="186"/>
        <end position="493"/>
    </location>
</feature>
<dbReference type="Proteomes" id="UP000674270">
    <property type="component" value="Unassembled WGS sequence"/>
</dbReference>
<comment type="caution">
    <text evidence="7">The sequence shown here is derived from an EMBL/GenBank/DDBJ whole genome shotgun (WGS) entry which is preliminary data.</text>
</comment>
<dbReference type="EMBL" id="JAGKLY010000005">
    <property type="protein sequence ID" value="MBQ0269376.1"/>
    <property type="molecule type" value="Genomic_DNA"/>
</dbReference>
<keyword evidence="1" id="KW-1134">Transmembrane beta strand</keyword>
<dbReference type="Gene3D" id="3.10.20.310">
    <property type="entry name" value="membrane protein fhac"/>
    <property type="match status" value="1"/>
</dbReference>
<evidence type="ECO:0000256" key="3">
    <source>
        <dbReference type="ARBA" id="ARBA00023237"/>
    </source>
</evidence>
<sequence length="530" mass="59821">MKVDNVLSIHLCCFLFSFCTIIGFKAYSTPIAPPNGIIQVPSTCIMMNQVHFIGLEQVKEIARSQVNRWRQKIEGQCIDEQGLLKYADDITAELVHAGYLTSYLYYPEQTFLFGILQAKIIVGTVSSVVYQHEQAEDKSLQHIFPFQLGDTLNLRQVEQGLYNLQNASLIPFQVKLIADNKHENATQIIVLGQHRREFQGTLSFESHSMAHQVGNANTVSHTFMVANPLLLNDFLYSNISRQFSNTEETEVKSAMLFYSLPYQYWLFSILSRYQKNKTVIASNDVVLPLKQHNSFLLLQAEYLLKRTENAMTSLSLGSESQRSDTFLSNLHLQTQQRLAHYIIGELTHQVNFLQGSALIALKYKQGTSWFGANAQQVTGLNKPQVLQVSASAMRVASPFQYESQLDVQLSRDKLDVLLEQESFIGFGGVSGFIGGAESFDMGDNSLKLQSEVLWQSPWPYMALYTSLGLGTTSNDRGTFWKENLLLGGRVGAKGQIGRLSYHLFTETPIWQTDQLLVNSMSTGLQVRFHY</sequence>
<accession>A0A8I2DB46</accession>
<evidence type="ECO:0000313" key="8">
    <source>
        <dbReference type="Proteomes" id="UP000674270"/>
    </source>
</evidence>
<dbReference type="Pfam" id="PF08479">
    <property type="entry name" value="POTRA_2"/>
    <property type="match status" value="1"/>
</dbReference>
<evidence type="ECO:0000259" key="6">
    <source>
        <dbReference type="Pfam" id="PF17287"/>
    </source>
</evidence>
<dbReference type="InterPro" id="IPR035251">
    <property type="entry name" value="ShlB_POTRA"/>
</dbReference>
<dbReference type="InterPro" id="IPR051544">
    <property type="entry name" value="TPS_OM_transporter"/>
</dbReference>
<dbReference type="InterPro" id="IPR005565">
    <property type="entry name" value="Hemolysn_activator_HlyB_C"/>
</dbReference>
<dbReference type="GO" id="GO:0046819">
    <property type="term" value="P:protein secretion by the type V secretion system"/>
    <property type="evidence" value="ECO:0007669"/>
    <property type="project" value="TreeGrafter"/>
</dbReference>
<evidence type="ECO:0000256" key="2">
    <source>
        <dbReference type="ARBA" id="ARBA00022692"/>
    </source>
</evidence>
<dbReference type="Gene3D" id="2.40.160.50">
    <property type="entry name" value="membrane protein fhac: a member of the omp85/tpsb transporter family"/>
    <property type="match status" value="1"/>
</dbReference>
<evidence type="ECO:0000259" key="5">
    <source>
        <dbReference type="Pfam" id="PF08479"/>
    </source>
</evidence>
<dbReference type="PANTHER" id="PTHR34597:SF3">
    <property type="entry name" value="OUTER MEMBRANE TRANSPORTER CDIB"/>
    <property type="match status" value="1"/>
</dbReference>
<dbReference type="Pfam" id="PF17287">
    <property type="entry name" value="POTRA_3"/>
    <property type="match status" value="1"/>
</dbReference>
<dbReference type="Pfam" id="PF03865">
    <property type="entry name" value="ShlB"/>
    <property type="match status" value="1"/>
</dbReference>
<gene>
    <name evidence="7" type="ORF">J7T18_13815</name>
</gene>
<dbReference type="InterPro" id="IPR013686">
    <property type="entry name" value="Polypept-transport_assoc_ShlB"/>
</dbReference>
<dbReference type="PANTHER" id="PTHR34597">
    <property type="entry name" value="SLR1661 PROTEIN"/>
    <property type="match status" value="1"/>
</dbReference>
<name>A0A8I2DB46_9GAMM</name>
<protein>
    <submittedName>
        <fullName evidence="7">ShlB/FhaC/HecB family hemolysin secretion/activation protein</fullName>
    </submittedName>
</protein>
<dbReference type="AlphaFoldDB" id="A0A8I2DB46"/>
<keyword evidence="3" id="KW-0998">Cell outer membrane</keyword>
<evidence type="ECO:0000313" key="7">
    <source>
        <dbReference type="EMBL" id="MBQ0269376.1"/>
    </source>
</evidence>
<keyword evidence="1" id="KW-0472">Membrane</keyword>
<dbReference type="GO" id="GO:0098046">
    <property type="term" value="C:type V protein secretion system complex"/>
    <property type="evidence" value="ECO:0007669"/>
    <property type="project" value="TreeGrafter"/>
</dbReference>
<evidence type="ECO:0000259" key="4">
    <source>
        <dbReference type="Pfam" id="PF03865"/>
    </source>
</evidence>
<evidence type="ECO:0000256" key="1">
    <source>
        <dbReference type="ARBA" id="ARBA00022452"/>
    </source>
</evidence>
<proteinExistence type="predicted"/>
<keyword evidence="2" id="KW-0812">Transmembrane</keyword>
<dbReference type="RefSeq" id="WP_210848642.1">
    <property type="nucleotide sequence ID" value="NZ_JAGKLY010000005.1"/>
</dbReference>
<feature type="domain" description="Polypeptide-transport-associated ShlB-type" evidence="5">
    <location>
        <begin position="52"/>
        <end position="122"/>
    </location>
</feature>